<organism evidence="15 16">
    <name type="scientific">Vibrio qingdaonensis</name>
    <dbReference type="NCBI Taxonomy" id="2829491"/>
    <lineage>
        <taxon>Bacteria</taxon>
        <taxon>Pseudomonadati</taxon>
        <taxon>Pseudomonadota</taxon>
        <taxon>Gammaproteobacteria</taxon>
        <taxon>Vibrionales</taxon>
        <taxon>Vibrionaceae</taxon>
        <taxon>Vibrio</taxon>
    </lineage>
</organism>
<dbReference type="SUPFAM" id="SSF53633">
    <property type="entry name" value="Carbamate kinase-like"/>
    <property type="match status" value="1"/>
</dbReference>
<dbReference type="PANTHER" id="PTHR21499:SF3">
    <property type="entry name" value="ASPARTOKINASE"/>
    <property type="match status" value="1"/>
</dbReference>
<dbReference type="InterPro" id="IPR036393">
    <property type="entry name" value="AceGlu_kinase-like_sf"/>
</dbReference>
<evidence type="ECO:0000313" key="16">
    <source>
        <dbReference type="Proteomes" id="UP001155587"/>
    </source>
</evidence>
<protein>
    <recommendedName>
        <fullName evidence="12">Aspartokinase</fullName>
        <ecNumber evidence="12">2.7.2.4</ecNumber>
    </recommendedName>
</protein>
<evidence type="ECO:0000256" key="10">
    <source>
        <dbReference type="ARBA" id="ARBA00023154"/>
    </source>
</evidence>
<dbReference type="GO" id="GO:0009090">
    <property type="term" value="P:homoserine biosynthetic process"/>
    <property type="evidence" value="ECO:0007669"/>
    <property type="project" value="TreeGrafter"/>
</dbReference>
<dbReference type="Pfam" id="PF00696">
    <property type="entry name" value="AA_kinase"/>
    <property type="match status" value="1"/>
</dbReference>
<evidence type="ECO:0000256" key="3">
    <source>
        <dbReference type="ARBA" id="ARBA00005139"/>
    </source>
</evidence>
<comment type="caution">
    <text evidence="15">The sequence shown here is derived from an EMBL/GenBank/DDBJ whole genome shotgun (WGS) entry which is preliminary data.</text>
</comment>
<evidence type="ECO:0000256" key="11">
    <source>
        <dbReference type="ARBA" id="ARBA00047872"/>
    </source>
</evidence>
<dbReference type="GO" id="GO:0005524">
    <property type="term" value="F:ATP binding"/>
    <property type="evidence" value="ECO:0007669"/>
    <property type="project" value="UniProtKB-KW"/>
</dbReference>
<evidence type="ECO:0000313" key="15">
    <source>
        <dbReference type="EMBL" id="MCW8347775.1"/>
    </source>
</evidence>
<dbReference type="AlphaFoldDB" id="A0A9X3CSS2"/>
<comment type="catalytic activity">
    <reaction evidence="11 12">
        <text>L-aspartate + ATP = 4-phospho-L-aspartate + ADP</text>
        <dbReference type="Rhea" id="RHEA:23776"/>
        <dbReference type="ChEBI" id="CHEBI:29991"/>
        <dbReference type="ChEBI" id="CHEBI:30616"/>
        <dbReference type="ChEBI" id="CHEBI:57535"/>
        <dbReference type="ChEBI" id="CHEBI:456216"/>
        <dbReference type="EC" id="2.7.2.4"/>
    </reaction>
</comment>
<evidence type="ECO:0000256" key="6">
    <source>
        <dbReference type="ARBA" id="ARBA00022679"/>
    </source>
</evidence>
<dbReference type="InterPro" id="IPR001048">
    <property type="entry name" value="Asp/Glu/Uridylate_kinase"/>
</dbReference>
<dbReference type="NCBIfam" id="TIGR00657">
    <property type="entry name" value="asp_kinases"/>
    <property type="match status" value="1"/>
</dbReference>
<evidence type="ECO:0000256" key="2">
    <source>
        <dbReference type="ARBA" id="ARBA00004986"/>
    </source>
</evidence>
<comment type="pathway">
    <text evidence="2 13">Amino-acid biosynthesis; L-methionine biosynthesis via de novo pathway; L-homoserine from L-aspartate: step 1/3.</text>
</comment>
<comment type="pathway">
    <text evidence="3 13">Amino-acid biosynthesis; L-threonine biosynthesis; L-threonine from L-aspartate: step 1/5.</text>
</comment>
<accession>A0A9X3CSS2</accession>
<gene>
    <name evidence="15" type="ORF">MD535_17410</name>
</gene>
<keyword evidence="6 12" id="KW-0808">Transferase</keyword>
<feature type="domain" description="Aspartate/glutamate/uridylate kinase" evidence="14">
    <location>
        <begin position="5"/>
        <end position="232"/>
    </location>
</feature>
<comment type="similarity">
    <text evidence="4 12">Belongs to the aspartokinase family.</text>
</comment>
<dbReference type="GO" id="GO:0009089">
    <property type="term" value="P:lysine biosynthetic process via diaminopimelate"/>
    <property type="evidence" value="ECO:0007669"/>
    <property type="project" value="TreeGrafter"/>
</dbReference>
<dbReference type="PROSITE" id="PS00324">
    <property type="entry name" value="ASPARTOKINASE"/>
    <property type="match status" value="1"/>
</dbReference>
<dbReference type="Proteomes" id="UP001155587">
    <property type="component" value="Unassembled WGS sequence"/>
</dbReference>
<keyword evidence="7" id="KW-0547">Nucleotide-binding</keyword>
<evidence type="ECO:0000259" key="14">
    <source>
        <dbReference type="Pfam" id="PF00696"/>
    </source>
</evidence>
<dbReference type="PANTHER" id="PTHR21499">
    <property type="entry name" value="ASPARTATE KINASE"/>
    <property type="match status" value="1"/>
</dbReference>
<evidence type="ECO:0000256" key="4">
    <source>
        <dbReference type="ARBA" id="ARBA00010122"/>
    </source>
</evidence>
<keyword evidence="16" id="KW-1185">Reference proteome</keyword>
<dbReference type="EC" id="2.7.2.4" evidence="12"/>
<dbReference type="InterPro" id="IPR041740">
    <property type="entry name" value="AKii-LysC-BS"/>
</dbReference>
<comment type="pathway">
    <text evidence="1 13">Amino-acid biosynthesis; L-lysine biosynthesis via DAP pathway; (S)-tetrahydrodipicolinate from L-aspartate: step 1/4.</text>
</comment>
<evidence type="ECO:0000256" key="5">
    <source>
        <dbReference type="ARBA" id="ARBA00022605"/>
    </source>
</evidence>
<name>A0A9X3CSS2_9VIBR</name>
<dbReference type="RefSeq" id="WP_265676317.1">
    <property type="nucleotide sequence ID" value="NZ_JAKRRY010000026.1"/>
</dbReference>
<sequence>MNKPLIVQKFGGTSVGSIERIQSVAKQVIQAKLAGNRLVVVVSAMSGETNRLVELAKQIDSVPNARELDVLLSTGEQVSMALLAMALSKLGHHSVSLTGQQAQIQTNNQHNHATISEINTQVIQRYLDDEIIVIVAGFQGVNALGDITTLGRGGSDTTAVTLAAALLADECQIYTDVAGVYTADPRVVVNAKCLDKIDFTTMEVMSKKGAKVLHLPCVTHAGKNDVPLRVLSSFESGSGTLVKGWNPTPGMSGIALKKHLLAISIPAHQKQRIDQQIKLCGIEIDCQITDDADYTLIAQPDAIHRVVAMLSEVATEKSPVGLVTVVGDISPPFTSQSQQLLNLAEISVLHFCEDKHSFTFVIASEAIDKAANVLHDNYIISNDTVSREEKLAYLG</sequence>
<evidence type="ECO:0000256" key="8">
    <source>
        <dbReference type="ARBA" id="ARBA00022777"/>
    </source>
</evidence>
<evidence type="ECO:0000256" key="1">
    <source>
        <dbReference type="ARBA" id="ARBA00004766"/>
    </source>
</evidence>
<dbReference type="InterPro" id="IPR018042">
    <property type="entry name" value="Aspartate_kinase_CS"/>
</dbReference>
<evidence type="ECO:0000256" key="12">
    <source>
        <dbReference type="RuleBase" id="RU003448"/>
    </source>
</evidence>
<dbReference type="CDD" id="cd04261">
    <property type="entry name" value="AAK_AKii-LysC-BS"/>
    <property type="match status" value="1"/>
</dbReference>
<keyword evidence="10" id="KW-0457">Lysine biosynthesis</keyword>
<reference evidence="15" key="1">
    <citation type="submission" date="2022-02" db="EMBL/GenBank/DDBJ databases">
        <title>Vibrio sp. nov, a new bacterium isolated from seawater.</title>
        <authorList>
            <person name="Yuan Y."/>
        </authorList>
    </citation>
    <scope>NUCLEOTIDE SEQUENCE</scope>
    <source>
        <strain evidence="15">ZSDZ65</strain>
    </source>
</reference>
<evidence type="ECO:0000256" key="13">
    <source>
        <dbReference type="RuleBase" id="RU004249"/>
    </source>
</evidence>
<evidence type="ECO:0000256" key="9">
    <source>
        <dbReference type="ARBA" id="ARBA00022840"/>
    </source>
</evidence>
<dbReference type="EMBL" id="JAKRRY010000026">
    <property type="protein sequence ID" value="MCW8347775.1"/>
    <property type="molecule type" value="Genomic_DNA"/>
</dbReference>
<evidence type="ECO:0000256" key="7">
    <source>
        <dbReference type="ARBA" id="ARBA00022741"/>
    </source>
</evidence>
<keyword evidence="9" id="KW-0067">ATP-binding</keyword>
<dbReference type="FunFam" id="3.40.1160.10:FF:000002">
    <property type="entry name" value="Aspartokinase"/>
    <property type="match status" value="1"/>
</dbReference>
<dbReference type="Gene3D" id="3.40.1160.10">
    <property type="entry name" value="Acetylglutamate kinase-like"/>
    <property type="match status" value="1"/>
</dbReference>
<keyword evidence="8 12" id="KW-0418">Kinase</keyword>
<keyword evidence="5 13" id="KW-0028">Amino-acid biosynthesis</keyword>
<dbReference type="InterPro" id="IPR001341">
    <property type="entry name" value="Asp_kinase"/>
</dbReference>
<dbReference type="GO" id="GO:0004072">
    <property type="term" value="F:aspartate kinase activity"/>
    <property type="evidence" value="ECO:0007669"/>
    <property type="project" value="UniProtKB-EC"/>
</dbReference>
<dbReference type="GO" id="GO:0005829">
    <property type="term" value="C:cytosol"/>
    <property type="evidence" value="ECO:0007669"/>
    <property type="project" value="TreeGrafter"/>
</dbReference>
<proteinExistence type="inferred from homology"/>